<dbReference type="RefSeq" id="WP_217734648.1">
    <property type="nucleotide sequence ID" value="NZ_JAHSPR010000002.1"/>
</dbReference>
<dbReference type="PANTHER" id="PTHR21017">
    <property type="entry name" value="NIPSNAP-RELATED"/>
    <property type="match status" value="1"/>
</dbReference>
<keyword evidence="3" id="KW-1185">Reference proteome</keyword>
<dbReference type="InterPro" id="IPR051557">
    <property type="entry name" value="NipSnap_domain"/>
</dbReference>
<organism evidence="2 3">
    <name type="scientific">Advenella alkanexedens</name>
    <dbReference type="NCBI Taxonomy" id="1481665"/>
    <lineage>
        <taxon>Bacteria</taxon>
        <taxon>Pseudomonadati</taxon>
        <taxon>Pseudomonadota</taxon>
        <taxon>Betaproteobacteria</taxon>
        <taxon>Burkholderiales</taxon>
        <taxon>Alcaligenaceae</taxon>
    </lineage>
</organism>
<gene>
    <name evidence="2" type="ORF">KU392_04300</name>
</gene>
<accession>A0ABS6NLR0</accession>
<evidence type="ECO:0000259" key="1">
    <source>
        <dbReference type="Pfam" id="PF07978"/>
    </source>
</evidence>
<sequence>MFVEQRTYTFKAGMVPQFMALYEKEGLAIQKTILGNMVAYFTSEFGTLNQTVHLWQYQSFEDRAARRAALAANEQWQAFFAKVAPMLISQESKILQPASFSPIK</sequence>
<comment type="caution">
    <text evidence="2">The sequence shown here is derived from an EMBL/GenBank/DDBJ whole genome shotgun (WGS) entry which is preliminary data.</text>
</comment>
<reference evidence="2 3" key="1">
    <citation type="submission" date="2021-06" db="EMBL/GenBank/DDBJ databases">
        <authorList>
            <person name="Lu T."/>
            <person name="Wang Q."/>
            <person name="Han X."/>
        </authorList>
    </citation>
    <scope>NUCLEOTIDE SEQUENCE [LARGE SCALE GENOMIC DNA]</scope>
    <source>
        <strain evidence="2 3">LAM0050</strain>
    </source>
</reference>
<evidence type="ECO:0000313" key="3">
    <source>
        <dbReference type="Proteomes" id="UP000722165"/>
    </source>
</evidence>
<evidence type="ECO:0000313" key="2">
    <source>
        <dbReference type="EMBL" id="MBV4396480.1"/>
    </source>
</evidence>
<dbReference type="PANTHER" id="PTHR21017:SF17">
    <property type="entry name" value="PROTEIN NIPSNAP"/>
    <property type="match status" value="1"/>
</dbReference>
<protein>
    <submittedName>
        <fullName evidence="2">NIPSNAP family protein</fullName>
    </submittedName>
</protein>
<proteinExistence type="predicted"/>
<name>A0ABS6NLR0_9BURK</name>
<feature type="domain" description="NIPSNAP" evidence="1">
    <location>
        <begin position="4"/>
        <end position="102"/>
    </location>
</feature>
<dbReference type="EMBL" id="JAHSPR010000002">
    <property type="protein sequence ID" value="MBV4396480.1"/>
    <property type="molecule type" value="Genomic_DNA"/>
</dbReference>
<dbReference type="InterPro" id="IPR012577">
    <property type="entry name" value="NIPSNAP"/>
</dbReference>
<dbReference type="Proteomes" id="UP000722165">
    <property type="component" value="Unassembled WGS sequence"/>
</dbReference>
<dbReference type="Pfam" id="PF07978">
    <property type="entry name" value="NIPSNAP"/>
    <property type="match status" value="1"/>
</dbReference>